<reference evidence="1 2" key="1">
    <citation type="submission" date="2016-04" db="EMBL/GenBank/DDBJ databases">
        <title>A degradative enzymes factory behind the ericoid mycorrhizal symbiosis.</title>
        <authorList>
            <consortium name="DOE Joint Genome Institute"/>
            <person name="Martino E."/>
            <person name="Morin E."/>
            <person name="Grelet G."/>
            <person name="Kuo A."/>
            <person name="Kohler A."/>
            <person name="Daghino S."/>
            <person name="Barry K."/>
            <person name="Choi C."/>
            <person name="Cichocki N."/>
            <person name="Clum A."/>
            <person name="Copeland A."/>
            <person name="Hainaut M."/>
            <person name="Haridas S."/>
            <person name="Labutti K."/>
            <person name="Lindquist E."/>
            <person name="Lipzen A."/>
            <person name="Khouja H.-R."/>
            <person name="Murat C."/>
            <person name="Ohm R."/>
            <person name="Olson A."/>
            <person name="Spatafora J."/>
            <person name="Veneault-Fourrey C."/>
            <person name="Henrissat B."/>
            <person name="Grigoriev I."/>
            <person name="Martin F."/>
            <person name="Perotto S."/>
        </authorList>
    </citation>
    <scope>NUCLEOTIDE SEQUENCE [LARGE SCALE GENOMIC DNA]</scope>
    <source>
        <strain evidence="1 2">E</strain>
    </source>
</reference>
<keyword evidence="2" id="KW-1185">Reference proteome</keyword>
<dbReference type="InParanoid" id="A0A2J6T1W8"/>
<organism evidence="1 2">
    <name type="scientific">Hyaloscypha bicolor E</name>
    <dbReference type="NCBI Taxonomy" id="1095630"/>
    <lineage>
        <taxon>Eukaryota</taxon>
        <taxon>Fungi</taxon>
        <taxon>Dikarya</taxon>
        <taxon>Ascomycota</taxon>
        <taxon>Pezizomycotina</taxon>
        <taxon>Leotiomycetes</taxon>
        <taxon>Helotiales</taxon>
        <taxon>Hyaloscyphaceae</taxon>
        <taxon>Hyaloscypha</taxon>
        <taxon>Hyaloscypha bicolor</taxon>
    </lineage>
</organism>
<sequence length="253" mass="27168">MAACGICEQALVIELDPDSFDESAASSSVGSAVTAPDDLLLLCGCHFHWQCLLDESTQIALSLTCPACDNSIVSTSPGPQPHILARYHNEGGIQENLDVLPLITEEAYLETNPAARPARAFMTMCAEGDVSGIAELLKDVEEQEDEEGMSAGEILRWQDPLDGMKTGLHIALLRAQQEVVWLLLWLASDLTTQAFPEEASHTAQVIGADRGTTRGVDIRSLVDEQGRTAEDVARSAGNTWTQLLGGGVLRVRA</sequence>
<evidence type="ECO:0000313" key="1">
    <source>
        <dbReference type="EMBL" id="PMD57014.1"/>
    </source>
</evidence>
<dbReference type="RefSeq" id="XP_024733918.1">
    <property type="nucleotide sequence ID" value="XM_024883449.1"/>
</dbReference>
<accession>A0A2J6T1W8</accession>
<evidence type="ECO:0000313" key="2">
    <source>
        <dbReference type="Proteomes" id="UP000235371"/>
    </source>
</evidence>
<dbReference type="AlphaFoldDB" id="A0A2J6T1W8"/>
<proteinExistence type="predicted"/>
<name>A0A2J6T1W8_9HELO</name>
<dbReference type="Proteomes" id="UP000235371">
    <property type="component" value="Unassembled WGS sequence"/>
</dbReference>
<dbReference type="EMBL" id="KZ613847">
    <property type="protein sequence ID" value="PMD57014.1"/>
    <property type="molecule type" value="Genomic_DNA"/>
</dbReference>
<dbReference type="STRING" id="1095630.A0A2J6T1W8"/>
<dbReference type="GeneID" id="36591526"/>
<protein>
    <submittedName>
        <fullName evidence="1">Uncharacterized protein</fullName>
    </submittedName>
</protein>
<dbReference type="OrthoDB" id="46529at2759"/>
<gene>
    <name evidence="1" type="ORF">K444DRAFT_632166</name>
</gene>